<dbReference type="CDD" id="cd22231">
    <property type="entry name" value="RHH_NikR_HicB-like"/>
    <property type="match status" value="1"/>
</dbReference>
<feature type="compositionally biased region" description="Polar residues" evidence="1">
    <location>
        <begin position="98"/>
        <end position="114"/>
    </location>
</feature>
<accession>A0A8J8PDH2</accession>
<evidence type="ECO:0000313" key="2">
    <source>
        <dbReference type="EMBL" id="TQQ83033.1"/>
    </source>
</evidence>
<dbReference type="AlphaFoldDB" id="A0A8J8PDH2"/>
<comment type="caution">
    <text evidence="2">The sequence shown here is derived from an EMBL/GenBank/DDBJ whole genome shotgun (WGS) entry which is preliminary data.</text>
</comment>
<evidence type="ECO:0000256" key="1">
    <source>
        <dbReference type="SAM" id="MobiDB-lite"/>
    </source>
</evidence>
<name>A0A8J8PDH2_9EURY</name>
<keyword evidence="3" id="KW-1185">Reference proteome</keyword>
<reference evidence="2" key="1">
    <citation type="submission" date="2019-02" db="EMBL/GenBank/DDBJ databases">
        <title>Halonotius sp. a new haloarchaeum isolated from saline soil.</title>
        <authorList>
            <person name="Duran-Viseras A."/>
            <person name="Sanchez-Porro C."/>
            <person name="Ventosa A."/>
        </authorList>
    </citation>
    <scope>NUCLEOTIDE SEQUENCE</scope>
    <source>
        <strain evidence="2">F15B</strain>
    </source>
</reference>
<evidence type="ECO:0000313" key="3">
    <source>
        <dbReference type="Proteomes" id="UP000705823"/>
    </source>
</evidence>
<dbReference type="Proteomes" id="UP000705823">
    <property type="component" value="Unassembled WGS sequence"/>
</dbReference>
<organism evidence="2 3">
    <name type="scientific">Halonotius terrestris</name>
    <dbReference type="NCBI Taxonomy" id="2487750"/>
    <lineage>
        <taxon>Archaea</taxon>
        <taxon>Methanobacteriati</taxon>
        <taxon>Methanobacteriota</taxon>
        <taxon>Stenosarchaea group</taxon>
        <taxon>Halobacteria</taxon>
        <taxon>Halobacteriales</taxon>
        <taxon>Haloferacaceae</taxon>
        <taxon>Halonotius</taxon>
    </lineage>
</organism>
<protein>
    <submittedName>
        <fullName evidence="2">Ribbon-helix-helix protein, CopG family</fullName>
    </submittedName>
</protein>
<feature type="region of interest" description="Disordered" evidence="1">
    <location>
        <begin position="90"/>
        <end position="114"/>
    </location>
</feature>
<gene>
    <name evidence="2" type="ORF">EGH24_06270</name>
</gene>
<proteinExistence type="predicted"/>
<dbReference type="EMBL" id="RKLU01000002">
    <property type="protein sequence ID" value="TQQ83033.1"/>
    <property type="molecule type" value="Genomic_DNA"/>
</dbReference>
<sequence length="197" mass="21963">MDPITLRIQTELLSEIDSEADDLGYSSRAEYIRQLLQNRGPTREMLAADGSAELANPETVATNTEDIQQLQQQLNAAVERIEALEGRIEARNDKIDTSSESDGQAQPDAGSTSISKLESWVTDHGPQKEIAVSIILFAAELLQKDGPLETGELKSRLYEEFPDAYESKKTLWGATVQRFYQDAPGFNKPEYGTYDFE</sequence>
<dbReference type="OrthoDB" id="189973at2157"/>